<dbReference type="OrthoDB" id="3354175at2759"/>
<dbReference type="EMBL" id="JACGCI010000264">
    <property type="protein sequence ID" value="KAF6741327.1"/>
    <property type="molecule type" value="Genomic_DNA"/>
</dbReference>
<protein>
    <submittedName>
        <fullName evidence="2">Uncharacterized protein</fullName>
    </submittedName>
</protein>
<feature type="transmembrane region" description="Helical" evidence="1">
    <location>
        <begin position="227"/>
        <end position="257"/>
    </location>
</feature>
<keyword evidence="1" id="KW-1133">Transmembrane helix</keyword>
<accession>A0A8H6H8A6</accession>
<feature type="transmembrane region" description="Helical" evidence="1">
    <location>
        <begin position="188"/>
        <end position="206"/>
    </location>
</feature>
<sequence length="314" mass="35562">MVVPTNTADRDGAEQYNTLLAFWLGALVYGLYCVLFLHSVKIMVRRRRSHRAWPAMVFSCATYLIFILTTIYMGLNISRFLYAFSPEWTEASNGKLPIYHLRDYTPSPRFAKMVIMAILIWLGDALTASSFRFLSIFRCFIIWDKNWWVVLAPIILWTFSVSNSSIVTMEFHNPNTLPPQLVKSLNGIIFPVNIALICLTTGLITFRIGHQYRLSRAAGLRRHGRGVGLLTIIKIVVESAMIFAFHQISICIAFYIGNPGLRQIFTETLVSSIGATFALITIRVEDSKHEATSKFTLPHIYSAKTVSRLRAGTI</sequence>
<keyword evidence="1" id="KW-0472">Membrane</keyword>
<name>A0A8H6H8A6_9AGAR</name>
<evidence type="ECO:0000313" key="3">
    <source>
        <dbReference type="Proteomes" id="UP000521943"/>
    </source>
</evidence>
<feature type="transmembrane region" description="Helical" evidence="1">
    <location>
        <begin position="52"/>
        <end position="75"/>
    </location>
</feature>
<evidence type="ECO:0000256" key="1">
    <source>
        <dbReference type="SAM" id="Phobius"/>
    </source>
</evidence>
<feature type="transmembrane region" description="Helical" evidence="1">
    <location>
        <begin position="263"/>
        <end position="284"/>
    </location>
</feature>
<comment type="caution">
    <text evidence="2">The sequence shown here is derived from an EMBL/GenBank/DDBJ whole genome shotgun (WGS) entry which is preliminary data.</text>
</comment>
<feature type="transmembrane region" description="Helical" evidence="1">
    <location>
        <begin position="113"/>
        <end position="134"/>
    </location>
</feature>
<keyword evidence="3" id="KW-1185">Reference proteome</keyword>
<feature type="transmembrane region" description="Helical" evidence="1">
    <location>
        <begin position="20"/>
        <end position="40"/>
    </location>
</feature>
<evidence type="ECO:0000313" key="2">
    <source>
        <dbReference type="EMBL" id="KAF6741327.1"/>
    </source>
</evidence>
<reference evidence="2 3" key="1">
    <citation type="submission" date="2020-07" db="EMBL/GenBank/DDBJ databases">
        <title>Comparative genomics of pyrophilous fungi reveals a link between fire events and developmental genes.</title>
        <authorList>
            <consortium name="DOE Joint Genome Institute"/>
            <person name="Steindorff A.S."/>
            <person name="Carver A."/>
            <person name="Calhoun S."/>
            <person name="Stillman K."/>
            <person name="Liu H."/>
            <person name="Lipzen A."/>
            <person name="Pangilinan J."/>
            <person name="Labutti K."/>
            <person name="Bruns T.D."/>
            <person name="Grigoriev I.V."/>
        </authorList>
    </citation>
    <scope>NUCLEOTIDE SEQUENCE [LARGE SCALE GENOMIC DNA]</scope>
    <source>
        <strain evidence="2 3">CBS 144469</strain>
    </source>
</reference>
<dbReference type="AlphaFoldDB" id="A0A8H6H8A6"/>
<dbReference type="Proteomes" id="UP000521943">
    <property type="component" value="Unassembled WGS sequence"/>
</dbReference>
<proteinExistence type="predicted"/>
<organism evidence="2 3">
    <name type="scientific">Ephemerocybe angulata</name>
    <dbReference type="NCBI Taxonomy" id="980116"/>
    <lineage>
        <taxon>Eukaryota</taxon>
        <taxon>Fungi</taxon>
        <taxon>Dikarya</taxon>
        <taxon>Basidiomycota</taxon>
        <taxon>Agaricomycotina</taxon>
        <taxon>Agaricomycetes</taxon>
        <taxon>Agaricomycetidae</taxon>
        <taxon>Agaricales</taxon>
        <taxon>Agaricineae</taxon>
        <taxon>Psathyrellaceae</taxon>
        <taxon>Ephemerocybe</taxon>
    </lineage>
</organism>
<feature type="transmembrane region" description="Helical" evidence="1">
    <location>
        <begin position="146"/>
        <end position="168"/>
    </location>
</feature>
<gene>
    <name evidence="2" type="ORF">DFP72DRAFT_1180956</name>
</gene>
<keyword evidence="1" id="KW-0812">Transmembrane</keyword>